<dbReference type="SUPFAM" id="SSF55048">
    <property type="entry name" value="Probable ACP-binding domain of malonyl-CoA ACP transacylase"/>
    <property type="match status" value="1"/>
</dbReference>
<feature type="domain" description="Carrier" evidence="9">
    <location>
        <begin position="966"/>
        <end position="1040"/>
    </location>
</feature>
<dbReference type="SMART" id="SM00827">
    <property type="entry name" value="PKS_AT"/>
    <property type="match status" value="1"/>
</dbReference>
<dbReference type="InterPro" id="IPR014030">
    <property type="entry name" value="Ketoacyl_synth_N"/>
</dbReference>
<evidence type="ECO:0000259" key="9">
    <source>
        <dbReference type="PROSITE" id="PS50075"/>
    </source>
</evidence>
<accession>F2R780</accession>
<gene>
    <name evidence="11" type="ordered locus">SVEN_0485</name>
</gene>
<dbReference type="InterPro" id="IPR015083">
    <property type="entry name" value="NorB/c/GfsB-D-like_docking"/>
</dbReference>
<dbReference type="InterPro" id="IPR020806">
    <property type="entry name" value="PKS_PP-bd"/>
</dbReference>
<evidence type="ECO:0000256" key="5">
    <source>
        <dbReference type="ARBA" id="ARBA00023194"/>
    </source>
</evidence>
<dbReference type="KEGG" id="sve:SVEN_0485"/>
<dbReference type="InterPro" id="IPR001227">
    <property type="entry name" value="Ac_transferase_dom_sf"/>
</dbReference>
<dbReference type="PROSITE" id="PS52004">
    <property type="entry name" value="KS3_2"/>
    <property type="match status" value="1"/>
</dbReference>
<dbReference type="Gene3D" id="3.40.366.10">
    <property type="entry name" value="Malonyl-Coenzyme A Acyl Carrier Protein, domain 2"/>
    <property type="match status" value="1"/>
</dbReference>
<evidence type="ECO:0000256" key="8">
    <source>
        <dbReference type="SAM" id="MobiDB-lite"/>
    </source>
</evidence>
<keyword evidence="7 11" id="KW-0012">Acyltransferase</keyword>
<dbReference type="SUPFAM" id="SSF53474">
    <property type="entry name" value="alpha/beta-Hydrolases"/>
    <property type="match status" value="1"/>
</dbReference>
<evidence type="ECO:0000256" key="2">
    <source>
        <dbReference type="ARBA" id="ARBA00022450"/>
    </source>
</evidence>
<dbReference type="OrthoDB" id="9778690at2"/>
<feature type="region of interest" description="Disordered" evidence="8">
    <location>
        <begin position="452"/>
        <end position="521"/>
    </location>
</feature>
<dbReference type="InterPro" id="IPR006162">
    <property type="entry name" value="Ppantetheine_attach_site"/>
</dbReference>
<dbReference type="GO" id="GO:0004315">
    <property type="term" value="F:3-oxoacyl-[acyl-carrier-protein] synthase activity"/>
    <property type="evidence" value="ECO:0007669"/>
    <property type="project" value="InterPro"/>
</dbReference>
<dbReference type="Pfam" id="PF08990">
    <property type="entry name" value="Docking"/>
    <property type="match status" value="1"/>
</dbReference>
<feature type="compositionally biased region" description="Pro residues" evidence="8">
    <location>
        <begin position="499"/>
        <end position="515"/>
    </location>
</feature>
<proteinExistence type="predicted"/>
<dbReference type="STRING" id="953739.SVEN_0485"/>
<dbReference type="InterPro" id="IPR032821">
    <property type="entry name" value="PKS_assoc"/>
</dbReference>
<dbReference type="InterPro" id="IPR016035">
    <property type="entry name" value="Acyl_Trfase/lysoPLipase"/>
</dbReference>
<dbReference type="InterPro" id="IPR029058">
    <property type="entry name" value="AB_hydrolase_fold"/>
</dbReference>
<evidence type="ECO:0000259" key="10">
    <source>
        <dbReference type="PROSITE" id="PS52004"/>
    </source>
</evidence>
<dbReference type="PATRIC" id="fig|953739.5.peg.6330"/>
<dbReference type="GO" id="GO:0006633">
    <property type="term" value="P:fatty acid biosynthetic process"/>
    <property type="evidence" value="ECO:0007669"/>
    <property type="project" value="InterPro"/>
</dbReference>
<feature type="region of interest" description="Disordered" evidence="8">
    <location>
        <begin position="921"/>
        <end position="946"/>
    </location>
</feature>
<dbReference type="GO" id="GO:0004312">
    <property type="term" value="F:fatty acid synthase activity"/>
    <property type="evidence" value="ECO:0007669"/>
    <property type="project" value="TreeGrafter"/>
</dbReference>
<sequence>MTGTEEKLVDYLKKVTAELQETRRQLRGALAASREPIAIVGMACRYPGGVRTPEALWRLVLDEQDAISGFPTNRGWDIDGIYHPDPDRPGTCYAREGGFLHDAALFDAEFFGVSPREAQAMDPQQRLLLETAWEAFERAGIDPTSLRGSDTGVFAGVVHHDYATARVPETLEPYLVTGLSGGVASGRIAYTFGFEGPAVTVDTACSSSLVALHQAAHALRSGECELALAGGVTIMATPRAFLSFSRQRGLSPDGRCRAFGAGADGTGWAEGAGMLLVERLSDARRKGHPVLAVLRGSAVNQDGASNGLSAPNGPSQQRVIRKALAHAGLAARDVDVVEGHGTGTKLGDPIEAQALLATYGQERDAGLPLHLGSMKSNVGHSQAAAGVGGVIKMIEAMRHGILPRTLHADEPTPHVDWSAGDIELLTRRRAWPETGRPRRAAVSSFGISGTNAHVILEAPPEEPARDAAETRPEARSREAAEGRREAAGQGRTETGPGPSATPPEAPGRARPPVPWPLSGRDAGALRDQIGRLRAHLDAAPADPEDVAHSLARRAVFRHRAVLLAAPQAPAGGSPRAVTGVARPGGTALLFSGQGSQRVGMGSELYETYPVFAESFDAVAEHTGLPLKDVVLGGTPDGLLDRTRYAQPALFAVEVSLFRLVRALGLDVRAVVGHSVGEIAAAHVAGVMSMADACRLVEARGRLMDALPPGGAMVAVEVTEAEASAALAGLEDRVAVAAVNGPASTVLSGEEGAVLKLADAWRERGVRTHRLTVSHAFHSPLMEPMVDAFREVVAGLDLHRPTLAGLPAEVVDPEYWVRHVRRPVRFADAVARAREAGAVRWLEVGPGGVLTALAQRIVPDTEEHVFAAALRTDRPEPEALLVALSQVHVDGGTVDWSGLCAGGRLVDLPTYPFQRQHYWIEDQPLPPTAPRPGTAPSGTGTAAEGAAAAEVPLSERLARLTGAERLAAVRELVLAEASETLGHTGTLITADRTRQELGFDSLTAIELRNRISRTLGVRLPPTLVFDHEDLGEIASFVDARLDDAATGRSTGHGPLGEDGSGLLTELFREAAAAGRLDDAVTLTEAAARMRRTFTDAEDPAVRRTPVWFGRGPARPTVVCLPSFSAIAGVHVYARFADAFGDGWRVAALAHPGFVPGEPLPDSVDVLAELHARTVLDTVGADPFLLVGRSAGGWVAHEVAAVLERMGRAPDGVALLDTPARADDPRGHAVMVGGMLERDSRLVTIDDYRLTAMGGYSRLFREWKPEPIAAATLLVHAATPYGADEARIASWDLPHQAVKVTGDHFTMLERHSATTAEAVEQWSRSLL</sequence>
<dbReference type="InterPro" id="IPR020802">
    <property type="entry name" value="TesA-like"/>
</dbReference>
<evidence type="ECO:0000256" key="7">
    <source>
        <dbReference type="ARBA" id="ARBA00023315"/>
    </source>
</evidence>
<dbReference type="InterPro" id="IPR018201">
    <property type="entry name" value="Ketoacyl_synth_AS"/>
</dbReference>
<evidence type="ECO:0000256" key="6">
    <source>
        <dbReference type="ARBA" id="ARBA00023268"/>
    </source>
</evidence>
<reference evidence="11 12" key="1">
    <citation type="journal article" date="2011" name="BMC Genomics">
        <title>Genome-wide analysis of the role of GlnR in Streptomyces venezuelae provides new insights into global nitrogen regulation in actinomycetes.</title>
        <authorList>
            <person name="Pullan S.T."/>
            <person name="Bibb M.J."/>
            <person name="Merrick M."/>
        </authorList>
    </citation>
    <scope>NUCLEOTIDE SEQUENCE [LARGE SCALE GENOMIC DNA]</scope>
    <source>
        <strain evidence="12">ATCC 10712 / CBS 650.69 / DSM 40230 / JCM 4526 / NBRC 13096 / PD 04745</strain>
    </source>
</reference>
<dbReference type="PANTHER" id="PTHR43775">
    <property type="entry name" value="FATTY ACID SYNTHASE"/>
    <property type="match status" value="1"/>
</dbReference>
<comment type="cofactor">
    <cofactor evidence="1">
        <name>pantetheine 4'-phosphate</name>
        <dbReference type="ChEBI" id="CHEBI:47942"/>
    </cofactor>
</comment>
<dbReference type="InterPro" id="IPR014031">
    <property type="entry name" value="Ketoacyl_synth_C"/>
</dbReference>
<dbReference type="PROSITE" id="PS00606">
    <property type="entry name" value="KS3_1"/>
    <property type="match status" value="1"/>
</dbReference>
<dbReference type="GO" id="GO:0033068">
    <property type="term" value="P:macrolide biosynthetic process"/>
    <property type="evidence" value="ECO:0007669"/>
    <property type="project" value="UniProtKB-ARBA"/>
</dbReference>
<dbReference type="PANTHER" id="PTHR43775:SF51">
    <property type="entry name" value="INACTIVE PHENOLPHTHIOCEROL SYNTHESIS POLYKETIDE SYNTHASE TYPE I PKS1-RELATED"/>
    <property type="match status" value="1"/>
</dbReference>
<dbReference type="Gene3D" id="1.10.1200.10">
    <property type="entry name" value="ACP-like"/>
    <property type="match status" value="1"/>
</dbReference>
<evidence type="ECO:0000313" key="12">
    <source>
        <dbReference type="Proteomes" id="UP000006854"/>
    </source>
</evidence>
<dbReference type="CDD" id="cd00833">
    <property type="entry name" value="PKS"/>
    <property type="match status" value="1"/>
</dbReference>
<dbReference type="Gene3D" id="3.40.50.1820">
    <property type="entry name" value="alpha/beta hydrolase"/>
    <property type="match status" value="1"/>
</dbReference>
<dbReference type="Pfam" id="PF00550">
    <property type="entry name" value="PP-binding"/>
    <property type="match status" value="1"/>
</dbReference>
<dbReference type="InterPro" id="IPR016036">
    <property type="entry name" value="Malonyl_transacylase_ACP-bd"/>
</dbReference>
<dbReference type="GO" id="GO:0031177">
    <property type="term" value="F:phosphopantetheine binding"/>
    <property type="evidence" value="ECO:0007669"/>
    <property type="project" value="InterPro"/>
</dbReference>
<feature type="domain" description="Ketosynthase family 3 (KS3)" evidence="10">
    <location>
        <begin position="34"/>
        <end position="458"/>
    </location>
</feature>
<evidence type="ECO:0000256" key="4">
    <source>
        <dbReference type="ARBA" id="ARBA00022679"/>
    </source>
</evidence>
<dbReference type="InterPro" id="IPR016039">
    <property type="entry name" value="Thiolase-like"/>
</dbReference>
<keyword evidence="12" id="KW-1185">Reference proteome</keyword>
<evidence type="ECO:0000256" key="1">
    <source>
        <dbReference type="ARBA" id="ARBA00001957"/>
    </source>
</evidence>
<dbReference type="SUPFAM" id="SSF53901">
    <property type="entry name" value="Thiolase-like"/>
    <property type="match status" value="1"/>
</dbReference>
<dbReference type="Pfam" id="PF02801">
    <property type="entry name" value="Ketoacyl-synt_C"/>
    <property type="match status" value="1"/>
</dbReference>
<dbReference type="Pfam" id="PF00698">
    <property type="entry name" value="Acyl_transf_1"/>
    <property type="match status" value="1"/>
</dbReference>
<evidence type="ECO:0000256" key="3">
    <source>
        <dbReference type="ARBA" id="ARBA00022553"/>
    </source>
</evidence>
<keyword evidence="2" id="KW-0596">Phosphopantetheine</keyword>
<dbReference type="SUPFAM" id="SSF52151">
    <property type="entry name" value="FabD/lysophospholipase-like"/>
    <property type="match status" value="1"/>
</dbReference>
<dbReference type="Pfam" id="PF00975">
    <property type="entry name" value="Thioesterase"/>
    <property type="match status" value="1"/>
</dbReference>
<dbReference type="Gene3D" id="3.40.47.10">
    <property type="match status" value="1"/>
</dbReference>
<dbReference type="Pfam" id="PF00109">
    <property type="entry name" value="ketoacyl-synt"/>
    <property type="match status" value="1"/>
</dbReference>
<dbReference type="SMART" id="SM01294">
    <property type="entry name" value="PKS_PP_betabranch"/>
    <property type="match status" value="1"/>
</dbReference>
<dbReference type="InterPro" id="IPR050091">
    <property type="entry name" value="PKS_NRPS_Biosynth_Enz"/>
</dbReference>
<dbReference type="Pfam" id="PF16197">
    <property type="entry name" value="KAsynt_C_assoc"/>
    <property type="match status" value="1"/>
</dbReference>
<dbReference type="eggNOG" id="COG3321">
    <property type="taxonomic scope" value="Bacteria"/>
</dbReference>
<dbReference type="Proteomes" id="UP000006854">
    <property type="component" value="Chromosome"/>
</dbReference>
<dbReference type="SMART" id="SM00825">
    <property type="entry name" value="PKS_KS"/>
    <property type="match status" value="1"/>
</dbReference>
<dbReference type="InterPro" id="IPR020841">
    <property type="entry name" value="PKS_Beta-ketoAc_synthase_dom"/>
</dbReference>
<dbReference type="InterPro" id="IPR009081">
    <property type="entry name" value="PP-bd_ACP"/>
</dbReference>
<keyword evidence="5" id="KW-0045">Antibiotic biosynthesis</keyword>
<name>F2R780_STRVP</name>
<dbReference type="FunFam" id="3.40.47.10:FF:000019">
    <property type="entry name" value="Polyketide synthase type I"/>
    <property type="match status" value="1"/>
</dbReference>
<feature type="compositionally biased region" description="Basic and acidic residues" evidence="8">
    <location>
        <begin position="462"/>
        <end position="486"/>
    </location>
</feature>
<dbReference type="InterPro" id="IPR014043">
    <property type="entry name" value="Acyl_transferase_dom"/>
</dbReference>
<dbReference type="SMART" id="SM00824">
    <property type="entry name" value="PKS_TE"/>
    <property type="match status" value="1"/>
</dbReference>
<dbReference type="Gene3D" id="3.30.70.3290">
    <property type="match status" value="1"/>
</dbReference>
<organism evidence="11 12">
    <name type="scientific">Streptomyces venezuelae (strain ATCC 10712 / CBS 650.69 / DSM 40230 / JCM 4526 / NBRC 13096 / PD 04745)</name>
    <dbReference type="NCBI Taxonomy" id="953739"/>
    <lineage>
        <taxon>Bacteria</taxon>
        <taxon>Bacillati</taxon>
        <taxon>Actinomycetota</taxon>
        <taxon>Actinomycetes</taxon>
        <taxon>Kitasatosporales</taxon>
        <taxon>Streptomycetaceae</taxon>
        <taxon>Streptomyces</taxon>
    </lineage>
</organism>
<feature type="compositionally biased region" description="Low complexity" evidence="8">
    <location>
        <begin position="930"/>
        <end position="946"/>
    </location>
</feature>
<keyword evidence="6" id="KW-0511">Multifunctional enzyme</keyword>
<dbReference type="HOGENOM" id="CLU_000022_16_6_11"/>
<dbReference type="InterPro" id="IPR036736">
    <property type="entry name" value="ACP-like_sf"/>
</dbReference>
<protein>
    <submittedName>
        <fullName evidence="11">Malonyl CoA-acyl carrier protein transacylase</fullName>
        <ecNumber evidence="11">2.3.1.39</ecNumber>
    </submittedName>
</protein>
<dbReference type="SMART" id="SM00823">
    <property type="entry name" value="PKS_PP"/>
    <property type="match status" value="1"/>
</dbReference>
<keyword evidence="4 11" id="KW-0808">Transferase</keyword>
<dbReference type="PROSITE" id="PS00012">
    <property type="entry name" value="PHOSPHOPANTETHEINE"/>
    <property type="match status" value="1"/>
</dbReference>
<dbReference type="GO" id="GO:0004314">
    <property type="term" value="F:[acyl-carrier-protein] S-malonyltransferase activity"/>
    <property type="evidence" value="ECO:0007669"/>
    <property type="project" value="UniProtKB-EC"/>
</dbReference>
<dbReference type="EC" id="2.3.1.39" evidence="11"/>
<dbReference type="InterPro" id="IPR001031">
    <property type="entry name" value="Thioesterase"/>
</dbReference>
<keyword evidence="3" id="KW-0597">Phosphoprotein</keyword>
<dbReference type="PROSITE" id="PS50075">
    <property type="entry name" value="CARRIER"/>
    <property type="match status" value="1"/>
</dbReference>
<evidence type="ECO:0000313" key="11">
    <source>
        <dbReference type="EMBL" id="CCA53772.1"/>
    </source>
</evidence>
<dbReference type="EMBL" id="FR845719">
    <property type="protein sequence ID" value="CCA53772.1"/>
    <property type="molecule type" value="Genomic_DNA"/>
</dbReference>